<dbReference type="PANTHER" id="PTHR33223:SF10">
    <property type="entry name" value="AMINOTRANSFERASE-LIKE PLANT MOBILE DOMAIN-CONTAINING PROTEIN"/>
    <property type="match status" value="1"/>
</dbReference>
<dbReference type="AlphaFoldDB" id="A0ABD1V4A4"/>
<gene>
    <name evidence="3" type="ORF">Adt_05502</name>
</gene>
<dbReference type="PANTHER" id="PTHR33223">
    <property type="entry name" value="CCHC-TYPE DOMAIN-CONTAINING PROTEIN"/>
    <property type="match status" value="1"/>
</dbReference>
<name>A0ABD1V4A4_9LAMI</name>
<feature type="compositionally biased region" description="Basic and acidic residues" evidence="1">
    <location>
        <begin position="42"/>
        <end position="58"/>
    </location>
</feature>
<feature type="region of interest" description="Disordered" evidence="1">
    <location>
        <begin position="1"/>
        <end position="143"/>
    </location>
</feature>
<evidence type="ECO:0000256" key="1">
    <source>
        <dbReference type="SAM" id="MobiDB-lite"/>
    </source>
</evidence>
<accession>A0ABD1V4A4</accession>
<keyword evidence="4" id="KW-1185">Reference proteome</keyword>
<feature type="compositionally biased region" description="Basic and acidic residues" evidence="1">
    <location>
        <begin position="67"/>
        <end position="93"/>
    </location>
</feature>
<evidence type="ECO:0000313" key="4">
    <source>
        <dbReference type="Proteomes" id="UP001604336"/>
    </source>
</evidence>
<dbReference type="Proteomes" id="UP001604336">
    <property type="component" value="Unassembled WGS sequence"/>
</dbReference>
<protein>
    <recommendedName>
        <fullName evidence="2">Retrotransposon gag domain-containing protein</fullName>
    </recommendedName>
</protein>
<evidence type="ECO:0000313" key="3">
    <source>
        <dbReference type="EMBL" id="KAL2532151.1"/>
    </source>
</evidence>
<dbReference type="InterPro" id="IPR005162">
    <property type="entry name" value="Retrotrans_gag_dom"/>
</dbReference>
<feature type="compositionally biased region" description="Low complexity" evidence="1">
    <location>
        <begin position="95"/>
        <end position="108"/>
    </location>
</feature>
<comment type="caution">
    <text evidence="3">The sequence shown here is derived from an EMBL/GenBank/DDBJ whole genome shotgun (WGS) entry which is preliminary data.</text>
</comment>
<dbReference type="EMBL" id="JBFOLK010000002">
    <property type="protein sequence ID" value="KAL2532151.1"/>
    <property type="molecule type" value="Genomic_DNA"/>
</dbReference>
<evidence type="ECO:0000259" key="2">
    <source>
        <dbReference type="Pfam" id="PF03732"/>
    </source>
</evidence>
<reference evidence="4" key="1">
    <citation type="submission" date="2024-07" db="EMBL/GenBank/DDBJ databases">
        <title>Two chromosome-level genome assemblies of Korean endemic species Abeliophyllum distichum and Forsythia ovata (Oleaceae).</title>
        <authorList>
            <person name="Jang H."/>
        </authorList>
    </citation>
    <scope>NUCLEOTIDE SEQUENCE [LARGE SCALE GENOMIC DNA]</scope>
</reference>
<dbReference type="Pfam" id="PF03732">
    <property type="entry name" value="Retrotrans_gag"/>
    <property type="match status" value="1"/>
</dbReference>
<feature type="compositionally biased region" description="Acidic residues" evidence="1">
    <location>
        <begin position="7"/>
        <end position="17"/>
    </location>
</feature>
<sequence>MNRPQGEDFEDSDEEQEVNSGRPIGSHARRDTSRAKTYANDNPHEGDSVFERLGEHGPRNRPQVSHQRREPLESPPRNRRERRAREAEARGESNYRPYQPPQDTYQQPHRYEDGQQAQHPFPPAVTKSPKKTRSFEVDDDDENLPFSDGIKNASIPHEFCVPKITPYTGKGDPLDHVNTYKMEMSLRGATLALKCRAFHLTLSGGAKRWYNKLVVGSISSWLELKRTFINYFSSGKPASAPVQRLHNIRQAESEPLQSYMSRFNEEMLFCERITDAEALSALKGGLDMNLPFLERRSQQKPHNV</sequence>
<proteinExistence type="predicted"/>
<organism evidence="3 4">
    <name type="scientific">Abeliophyllum distichum</name>
    <dbReference type="NCBI Taxonomy" id="126358"/>
    <lineage>
        <taxon>Eukaryota</taxon>
        <taxon>Viridiplantae</taxon>
        <taxon>Streptophyta</taxon>
        <taxon>Embryophyta</taxon>
        <taxon>Tracheophyta</taxon>
        <taxon>Spermatophyta</taxon>
        <taxon>Magnoliopsida</taxon>
        <taxon>eudicotyledons</taxon>
        <taxon>Gunneridae</taxon>
        <taxon>Pentapetalae</taxon>
        <taxon>asterids</taxon>
        <taxon>lamiids</taxon>
        <taxon>Lamiales</taxon>
        <taxon>Oleaceae</taxon>
        <taxon>Forsythieae</taxon>
        <taxon>Abeliophyllum</taxon>
    </lineage>
</organism>
<feature type="domain" description="Retrotransposon gag" evidence="2">
    <location>
        <begin position="197"/>
        <end position="287"/>
    </location>
</feature>